<keyword evidence="10" id="KW-1185">Reference proteome</keyword>
<dbReference type="GO" id="GO:0005524">
    <property type="term" value="F:ATP binding"/>
    <property type="evidence" value="ECO:0007669"/>
    <property type="project" value="UniProtKB-KW"/>
</dbReference>
<evidence type="ECO:0000313" key="9">
    <source>
        <dbReference type="EMBL" id="KAK7827942.1"/>
    </source>
</evidence>
<keyword evidence="4" id="KW-0547">Nucleotide-binding</keyword>
<keyword evidence="6" id="KW-0067">ATP-binding</keyword>
<dbReference type="EC" id="2.7.11.1" evidence="1"/>
<dbReference type="Proteomes" id="UP000237347">
    <property type="component" value="Unassembled WGS sequence"/>
</dbReference>
<gene>
    <name evidence="9" type="ORF">CFP56_030699</name>
</gene>
<evidence type="ECO:0000256" key="5">
    <source>
        <dbReference type="ARBA" id="ARBA00022777"/>
    </source>
</evidence>
<comment type="catalytic activity">
    <reaction evidence="8">
        <text>L-seryl-[protein] + ATP = O-phospho-L-seryl-[protein] + ADP + H(+)</text>
        <dbReference type="Rhea" id="RHEA:17989"/>
        <dbReference type="Rhea" id="RHEA-COMP:9863"/>
        <dbReference type="Rhea" id="RHEA-COMP:11604"/>
        <dbReference type="ChEBI" id="CHEBI:15378"/>
        <dbReference type="ChEBI" id="CHEBI:29999"/>
        <dbReference type="ChEBI" id="CHEBI:30616"/>
        <dbReference type="ChEBI" id="CHEBI:83421"/>
        <dbReference type="ChEBI" id="CHEBI:456216"/>
        <dbReference type="EC" id="2.7.11.1"/>
    </reaction>
</comment>
<dbReference type="PANTHER" id="PTHR48005">
    <property type="entry name" value="LEUCINE RICH REPEAT KINASE 2"/>
    <property type="match status" value="1"/>
</dbReference>
<comment type="catalytic activity">
    <reaction evidence="7">
        <text>L-threonyl-[protein] + ATP = O-phospho-L-threonyl-[protein] + ADP + H(+)</text>
        <dbReference type="Rhea" id="RHEA:46608"/>
        <dbReference type="Rhea" id="RHEA-COMP:11060"/>
        <dbReference type="Rhea" id="RHEA-COMP:11605"/>
        <dbReference type="ChEBI" id="CHEBI:15378"/>
        <dbReference type="ChEBI" id="CHEBI:30013"/>
        <dbReference type="ChEBI" id="CHEBI:30616"/>
        <dbReference type="ChEBI" id="CHEBI:61977"/>
        <dbReference type="ChEBI" id="CHEBI:456216"/>
        <dbReference type="EC" id="2.7.11.1"/>
    </reaction>
</comment>
<keyword evidence="2" id="KW-0723">Serine/threonine-protein kinase</keyword>
<evidence type="ECO:0000256" key="2">
    <source>
        <dbReference type="ARBA" id="ARBA00022527"/>
    </source>
</evidence>
<dbReference type="InterPro" id="IPR051420">
    <property type="entry name" value="Ser_Thr_Kinases_DiverseReg"/>
</dbReference>
<sequence length="105" mass="11920">MEVNKKCDVFSFEVLTLEIIMGKHPGDLISSLSSQHLQLDVLDQRLSLPVNQAAQKCSPLQRLQLHACTPSHNLAQQCNKFPRTFNWETTFPKYITPITLGELVK</sequence>
<dbReference type="EMBL" id="PKMF04000512">
    <property type="protein sequence ID" value="KAK7827942.1"/>
    <property type="molecule type" value="Genomic_DNA"/>
</dbReference>
<evidence type="ECO:0000256" key="4">
    <source>
        <dbReference type="ARBA" id="ARBA00022741"/>
    </source>
</evidence>
<evidence type="ECO:0000256" key="6">
    <source>
        <dbReference type="ARBA" id="ARBA00022840"/>
    </source>
</evidence>
<reference evidence="9 10" key="1">
    <citation type="journal article" date="2018" name="Sci. Data">
        <title>The draft genome sequence of cork oak.</title>
        <authorList>
            <person name="Ramos A.M."/>
            <person name="Usie A."/>
            <person name="Barbosa P."/>
            <person name="Barros P.M."/>
            <person name="Capote T."/>
            <person name="Chaves I."/>
            <person name="Simoes F."/>
            <person name="Abreu I."/>
            <person name="Carrasquinho I."/>
            <person name="Faro C."/>
            <person name="Guimaraes J.B."/>
            <person name="Mendonca D."/>
            <person name="Nobrega F."/>
            <person name="Rodrigues L."/>
            <person name="Saibo N.J.M."/>
            <person name="Varela M.C."/>
            <person name="Egas C."/>
            <person name="Matos J."/>
            <person name="Miguel C.M."/>
            <person name="Oliveira M.M."/>
            <person name="Ricardo C.P."/>
            <person name="Goncalves S."/>
        </authorList>
    </citation>
    <scope>NUCLEOTIDE SEQUENCE [LARGE SCALE GENOMIC DNA]</scope>
    <source>
        <strain evidence="10">cv. HL8</strain>
    </source>
</reference>
<proteinExistence type="predicted"/>
<dbReference type="AlphaFoldDB" id="A0AAW0JLX8"/>
<organism evidence="9 10">
    <name type="scientific">Quercus suber</name>
    <name type="common">Cork oak</name>
    <dbReference type="NCBI Taxonomy" id="58331"/>
    <lineage>
        <taxon>Eukaryota</taxon>
        <taxon>Viridiplantae</taxon>
        <taxon>Streptophyta</taxon>
        <taxon>Embryophyta</taxon>
        <taxon>Tracheophyta</taxon>
        <taxon>Spermatophyta</taxon>
        <taxon>Magnoliopsida</taxon>
        <taxon>eudicotyledons</taxon>
        <taxon>Gunneridae</taxon>
        <taxon>Pentapetalae</taxon>
        <taxon>rosids</taxon>
        <taxon>fabids</taxon>
        <taxon>Fagales</taxon>
        <taxon>Fagaceae</taxon>
        <taxon>Quercus</taxon>
    </lineage>
</organism>
<dbReference type="GO" id="GO:0004674">
    <property type="term" value="F:protein serine/threonine kinase activity"/>
    <property type="evidence" value="ECO:0007669"/>
    <property type="project" value="UniProtKB-KW"/>
</dbReference>
<protein>
    <recommendedName>
        <fullName evidence="1">non-specific serine/threonine protein kinase</fullName>
        <ecNumber evidence="1">2.7.11.1</ecNumber>
    </recommendedName>
</protein>
<evidence type="ECO:0000256" key="1">
    <source>
        <dbReference type="ARBA" id="ARBA00012513"/>
    </source>
</evidence>
<keyword evidence="5" id="KW-0418">Kinase</keyword>
<evidence type="ECO:0000256" key="7">
    <source>
        <dbReference type="ARBA" id="ARBA00047899"/>
    </source>
</evidence>
<keyword evidence="3" id="KW-0808">Transferase</keyword>
<evidence type="ECO:0000256" key="8">
    <source>
        <dbReference type="ARBA" id="ARBA00048679"/>
    </source>
</evidence>
<comment type="caution">
    <text evidence="9">The sequence shown here is derived from an EMBL/GenBank/DDBJ whole genome shotgun (WGS) entry which is preliminary data.</text>
</comment>
<dbReference type="PANTHER" id="PTHR48005:SF70">
    <property type="entry name" value="MDIS1-INTERACTING RECEPTOR LIKE KINASE 2-LIKE"/>
    <property type="match status" value="1"/>
</dbReference>
<evidence type="ECO:0000256" key="3">
    <source>
        <dbReference type="ARBA" id="ARBA00022679"/>
    </source>
</evidence>
<accession>A0AAW0JLX8</accession>
<evidence type="ECO:0000313" key="10">
    <source>
        <dbReference type="Proteomes" id="UP000237347"/>
    </source>
</evidence>
<name>A0AAW0JLX8_QUESU</name>